<dbReference type="AlphaFoldDB" id="C4V431"/>
<reference evidence="2 3" key="1">
    <citation type="submission" date="2009-04" db="EMBL/GenBank/DDBJ databases">
        <authorList>
            <person name="Qin X."/>
            <person name="Bachman B."/>
            <person name="Battles P."/>
            <person name="Bell A."/>
            <person name="Bess C."/>
            <person name="Bickham C."/>
            <person name="Chaboub L."/>
            <person name="Chen D."/>
            <person name="Coyle M."/>
            <person name="Deiros D.R."/>
            <person name="Dinh H."/>
            <person name="Forbes L."/>
            <person name="Fowler G."/>
            <person name="Francisco L."/>
            <person name="Fu Q."/>
            <person name="Gubbala S."/>
            <person name="Hale W."/>
            <person name="Han Y."/>
            <person name="Hemphill L."/>
            <person name="Highlander S.K."/>
            <person name="Hirani K."/>
            <person name="Hogues M."/>
            <person name="Jackson L."/>
            <person name="Jakkamsetti A."/>
            <person name="Javaid M."/>
            <person name="Jiang H."/>
            <person name="Korchina V."/>
            <person name="Kovar C."/>
            <person name="Lara F."/>
            <person name="Lee S."/>
            <person name="Mata R."/>
            <person name="Mathew T."/>
            <person name="Moen C."/>
            <person name="Morales K."/>
            <person name="Munidasa M."/>
            <person name="Nazareth L."/>
            <person name="Ngo R."/>
            <person name="Nguyen L."/>
            <person name="Okwuonu G."/>
            <person name="Ongeri F."/>
            <person name="Patil S."/>
            <person name="Petrosino J."/>
            <person name="Pham C."/>
            <person name="Pham P."/>
            <person name="Pu L.-L."/>
            <person name="Puazo M."/>
            <person name="Raj R."/>
            <person name="Reid J."/>
            <person name="Rouhana J."/>
            <person name="Saada N."/>
            <person name="Shang Y."/>
            <person name="Simmons D."/>
            <person name="Thornton R."/>
            <person name="Warren J."/>
            <person name="Weissenberger G."/>
            <person name="Zhang J."/>
            <person name="Zhang L."/>
            <person name="Zhou C."/>
            <person name="Zhu D."/>
            <person name="Muzny D."/>
            <person name="Worley K."/>
            <person name="Gibbs R."/>
        </authorList>
    </citation>
    <scope>NUCLEOTIDE SEQUENCE [LARGE SCALE GENOMIC DNA]</scope>
    <source>
        <strain evidence="2 3">ATCC 43531</strain>
    </source>
</reference>
<feature type="domain" description="N-acetyltransferase" evidence="1">
    <location>
        <begin position="16"/>
        <end position="153"/>
    </location>
</feature>
<evidence type="ECO:0000313" key="3">
    <source>
        <dbReference type="Proteomes" id="UP000005309"/>
    </source>
</evidence>
<name>C4V431_9FIRM</name>
<dbReference type="Gene3D" id="3.40.630.30">
    <property type="match status" value="1"/>
</dbReference>
<dbReference type="STRING" id="638302.HMPREF0908_1275"/>
<dbReference type="PANTHER" id="PTHR43441:SF2">
    <property type="entry name" value="FAMILY ACETYLTRANSFERASE, PUTATIVE (AFU_ORTHOLOGUE AFUA_7G00850)-RELATED"/>
    <property type="match status" value="1"/>
</dbReference>
<comment type="caution">
    <text evidence="2">The sequence shown here is derived from an EMBL/GenBank/DDBJ whole genome shotgun (WGS) entry which is preliminary data.</text>
</comment>
<dbReference type="HOGENOM" id="CLU_1389372_0_0_9"/>
<dbReference type="InterPro" id="IPR000182">
    <property type="entry name" value="GNAT_dom"/>
</dbReference>
<dbReference type="PANTHER" id="PTHR43441">
    <property type="entry name" value="RIBOSOMAL-PROTEIN-SERINE ACETYLTRANSFERASE"/>
    <property type="match status" value="1"/>
</dbReference>
<dbReference type="eggNOG" id="COG1670">
    <property type="taxonomic scope" value="Bacteria"/>
</dbReference>
<organism evidence="2 3">
    <name type="scientific">Selenomonas flueggei ATCC 43531</name>
    <dbReference type="NCBI Taxonomy" id="638302"/>
    <lineage>
        <taxon>Bacteria</taxon>
        <taxon>Bacillati</taxon>
        <taxon>Bacillota</taxon>
        <taxon>Negativicutes</taxon>
        <taxon>Selenomonadales</taxon>
        <taxon>Selenomonadaceae</taxon>
        <taxon>Selenomonas</taxon>
    </lineage>
</organism>
<accession>C4V431</accession>
<dbReference type="GO" id="GO:1990189">
    <property type="term" value="F:protein N-terminal-serine acetyltransferase activity"/>
    <property type="evidence" value="ECO:0007669"/>
    <property type="project" value="TreeGrafter"/>
</dbReference>
<gene>
    <name evidence="2" type="ORF">HMPREF0908_1275</name>
</gene>
<dbReference type="Pfam" id="PF13302">
    <property type="entry name" value="Acetyltransf_3"/>
    <property type="match status" value="1"/>
</dbReference>
<evidence type="ECO:0000259" key="1">
    <source>
        <dbReference type="Pfam" id="PF13302"/>
    </source>
</evidence>
<sequence>MRSEMRAIHLNGHMVCLNEVTAEYFPHIIAWRNDPVNHRYLNHPFRLDMDKQRAWYESYVNDATQGLLVVVDKEHDTPFATMGWTAYDAERHRCITGRLLVGDRRYRGSAHFAEATLLFADYVYDTLGVDICYAHIVRENAASLRYHEKYGFHQNEGEMQFPEERIVNGMEQVEYLRRREDWRVVKPTVQDRLRP</sequence>
<dbReference type="Proteomes" id="UP000005309">
    <property type="component" value="Unassembled WGS sequence"/>
</dbReference>
<dbReference type="GO" id="GO:0008999">
    <property type="term" value="F:protein-N-terminal-alanine acetyltransferase activity"/>
    <property type="evidence" value="ECO:0007669"/>
    <property type="project" value="TreeGrafter"/>
</dbReference>
<dbReference type="InterPro" id="IPR051908">
    <property type="entry name" value="Ribosomal_N-acetyltransferase"/>
</dbReference>
<proteinExistence type="predicted"/>
<protein>
    <recommendedName>
        <fullName evidence="1">N-acetyltransferase domain-containing protein</fullName>
    </recommendedName>
</protein>
<dbReference type="EMBL" id="ACLA01000020">
    <property type="protein sequence ID" value="EEQ48295.1"/>
    <property type="molecule type" value="Genomic_DNA"/>
</dbReference>
<dbReference type="SUPFAM" id="SSF55729">
    <property type="entry name" value="Acyl-CoA N-acyltransferases (Nat)"/>
    <property type="match status" value="1"/>
</dbReference>
<keyword evidence="3" id="KW-1185">Reference proteome</keyword>
<dbReference type="InterPro" id="IPR016181">
    <property type="entry name" value="Acyl_CoA_acyltransferase"/>
</dbReference>
<evidence type="ECO:0000313" key="2">
    <source>
        <dbReference type="EMBL" id="EEQ48295.1"/>
    </source>
</evidence>